<evidence type="ECO:0000313" key="1">
    <source>
        <dbReference type="EMBL" id="ESK85598.1"/>
    </source>
</evidence>
<dbReference type="EMBL" id="AWSO01001046">
    <property type="protein sequence ID" value="ESK85598.1"/>
    <property type="molecule type" value="Genomic_DNA"/>
</dbReference>
<accession>V2WFH4</accession>
<organism evidence="1 2">
    <name type="scientific">Moniliophthora roreri (strain MCA 2997)</name>
    <name type="common">Cocoa frosty pod rot fungus</name>
    <name type="synonym">Crinipellis roreri</name>
    <dbReference type="NCBI Taxonomy" id="1381753"/>
    <lineage>
        <taxon>Eukaryota</taxon>
        <taxon>Fungi</taxon>
        <taxon>Dikarya</taxon>
        <taxon>Basidiomycota</taxon>
        <taxon>Agaricomycotina</taxon>
        <taxon>Agaricomycetes</taxon>
        <taxon>Agaricomycetidae</taxon>
        <taxon>Agaricales</taxon>
        <taxon>Marasmiineae</taxon>
        <taxon>Marasmiaceae</taxon>
        <taxon>Moniliophthora</taxon>
    </lineage>
</organism>
<gene>
    <name evidence="1" type="ORF">Moror_10012</name>
</gene>
<comment type="caution">
    <text evidence="1">The sequence shown here is derived from an EMBL/GenBank/DDBJ whole genome shotgun (WGS) entry which is preliminary data.</text>
</comment>
<keyword evidence="2" id="KW-1185">Reference proteome</keyword>
<name>V2WFH4_MONRO</name>
<proteinExistence type="predicted"/>
<dbReference type="AlphaFoldDB" id="V2WFH4"/>
<dbReference type="HOGENOM" id="CLU_2292388_0_0_1"/>
<reference evidence="1 2" key="1">
    <citation type="journal article" date="2014" name="BMC Genomics">
        <title>Genome and secretome analysis of the hemibiotrophic fungal pathogen, Moniliophthora roreri, which causes frosty pod rot disease of cacao: mechanisms of the biotrophic and necrotrophic phases.</title>
        <authorList>
            <person name="Meinhardt L.W."/>
            <person name="Costa G.G.L."/>
            <person name="Thomazella D.P.T."/>
            <person name="Teixeira P.J.P.L."/>
            <person name="Carazzolle M.F."/>
            <person name="Schuster S.C."/>
            <person name="Carlson J.E."/>
            <person name="Guiltinan M.J."/>
            <person name="Mieczkowski P."/>
            <person name="Farmer A."/>
            <person name="Ramaraj T."/>
            <person name="Crozier J."/>
            <person name="Davis R.E."/>
            <person name="Shao J."/>
            <person name="Melnick R.L."/>
            <person name="Pereira G.A.G."/>
            <person name="Bailey B.A."/>
        </authorList>
    </citation>
    <scope>NUCLEOTIDE SEQUENCE [LARGE SCALE GENOMIC DNA]</scope>
    <source>
        <strain evidence="1 2">MCA 2997</strain>
    </source>
</reference>
<evidence type="ECO:0000313" key="2">
    <source>
        <dbReference type="Proteomes" id="UP000017559"/>
    </source>
</evidence>
<dbReference type="Proteomes" id="UP000017559">
    <property type="component" value="Unassembled WGS sequence"/>
</dbReference>
<sequence length="101" mass="10854">MQLRAWTGFTSVNAQQRHRAVPKTMIAVSVPSGGYTTPDACCVTGACNSHVHSVEELVSNISRYISAGEARALKFHGYQVGRPGLHRPFALEFNVKSPAAG</sequence>
<protein>
    <submittedName>
        <fullName evidence="1">Uncharacterized protein</fullName>
    </submittedName>
</protein>
<dbReference type="KEGG" id="mrr:Moror_10012"/>